<organism evidence="3 4">
    <name type="scientific">Rhodanobacter denitrificans</name>
    <dbReference type="NCBI Taxonomy" id="666685"/>
    <lineage>
        <taxon>Bacteria</taxon>
        <taxon>Pseudomonadati</taxon>
        <taxon>Pseudomonadota</taxon>
        <taxon>Gammaproteobacteria</taxon>
        <taxon>Lysobacterales</taxon>
        <taxon>Rhodanobacteraceae</taxon>
        <taxon>Rhodanobacter</taxon>
    </lineage>
</organism>
<dbReference type="Proteomes" id="UP000011859">
    <property type="component" value="Chromosome"/>
</dbReference>
<sequence>MSSKRRSLLDIGLDVMASDSAAQDARAPAAAPSAPVPEASARSFVGKMLEGRQTTLEAQAAEATSLREKVASLEGKIREGELVVKVDARRVRPSPYADRHQRAFMDAEFDTLCDEIREAGRNTEPAVLRPVSGEPDFDFEIASGHRRHAACLRLGFPLYAIVRTMSVLDLLRQMHAENSGRVNLSAFERGRQYAMLLRSGDYSSGRDLAAKLMVAQTNVVRLLKYGELSDDLIAAFVDPREIRFHWIEAMLAAQAKEPERVAAVCRELAASPEPKAGEVFRRITRSTPRTKVISDGEQVLGRIRTINGCPAVVLFKSAPDALVMEISDVVKRWAAEHGGKS</sequence>
<dbReference type="CDD" id="cd16405">
    <property type="entry name" value="RepB_like_N"/>
    <property type="match status" value="1"/>
</dbReference>
<evidence type="ECO:0000313" key="3">
    <source>
        <dbReference type="EMBL" id="AGG89072.1"/>
    </source>
</evidence>
<dbReference type="InterPro" id="IPR037972">
    <property type="entry name" value="RepB_N"/>
</dbReference>
<dbReference type="eggNOG" id="COG1475">
    <property type="taxonomic scope" value="Bacteria"/>
</dbReference>
<dbReference type="AlphaFoldDB" id="M4NG69"/>
<dbReference type="InterPro" id="IPR003115">
    <property type="entry name" value="ParB_N"/>
</dbReference>
<dbReference type="PANTHER" id="PTHR33375:SF1">
    <property type="entry name" value="CHROMOSOME-PARTITIONING PROTEIN PARB-RELATED"/>
    <property type="match status" value="1"/>
</dbReference>
<dbReference type="InterPro" id="IPR036086">
    <property type="entry name" value="ParB/Sulfiredoxin_sf"/>
</dbReference>
<reference evidence="3 4" key="1">
    <citation type="submission" date="2012-04" db="EMBL/GenBank/DDBJ databases">
        <title>Complete genome of Rhodanobacter sp. 2APBS1.</title>
        <authorList>
            <consortium name="US DOE Joint Genome Institute"/>
            <person name="Huntemann M."/>
            <person name="Wei C.-L."/>
            <person name="Han J."/>
            <person name="Detter J.C."/>
            <person name="Han C."/>
            <person name="Tapia R."/>
            <person name="Munk A.C.C."/>
            <person name="Chen A."/>
            <person name="Krypides N."/>
            <person name="Mavromatis K."/>
            <person name="Markowitz V."/>
            <person name="Szeto E."/>
            <person name="Ivanova N."/>
            <person name="Mikhailova N."/>
            <person name="Ovchinnikova G."/>
            <person name="Pagani I."/>
            <person name="Pati A."/>
            <person name="Goodwin L."/>
            <person name="Peters L."/>
            <person name="Pitluck S."/>
            <person name="Woyke T."/>
            <person name="Prakash O."/>
            <person name="Elkins J."/>
            <person name="Brown S."/>
            <person name="Palumbo A."/>
            <person name="Hemme C."/>
            <person name="Zhou J."/>
            <person name="Watson D."/>
            <person name="Jardine P."/>
            <person name="Kostka J."/>
            <person name="Green S."/>
        </authorList>
    </citation>
    <scope>NUCLEOTIDE SEQUENCE [LARGE SCALE GENOMIC DNA]</scope>
    <source>
        <strain evidence="3 4">2APBS1</strain>
    </source>
</reference>
<dbReference type="PANTHER" id="PTHR33375">
    <property type="entry name" value="CHROMOSOME-PARTITIONING PROTEIN PARB-RELATED"/>
    <property type="match status" value="1"/>
</dbReference>
<dbReference type="STRING" id="666685.R2APBS1_1949"/>
<evidence type="ECO:0000259" key="2">
    <source>
        <dbReference type="SMART" id="SM00470"/>
    </source>
</evidence>
<dbReference type="EMBL" id="CP003470">
    <property type="protein sequence ID" value="AGG89072.1"/>
    <property type="molecule type" value="Genomic_DNA"/>
</dbReference>
<keyword evidence="4" id="KW-1185">Reference proteome</keyword>
<dbReference type="SUPFAM" id="SSF110849">
    <property type="entry name" value="ParB/Sulfiredoxin"/>
    <property type="match status" value="1"/>
</dbReference>
<name>M4NG69_9GAMM</name>
<dbReference type="Gene3D" id="1.10.10.2830">
    <property type="match status" value="1"/>
</dbReference>
<protein>
    <submittedName>
        <fullName evidence="3">ParB-like partition protein</fullName>
    </submittedName>
</protein>
<dbReference type="InterPro" id="IPR050336">
    <property type="entry name" value="Chromosome_partition/occlusion"/>
</dbReference>
<dbReference type="Gene3D" id="3.90.1530.10">
    <property type="entry name" value="Conserved hypothetical protein from pyrococcus furiosus pfu- 392566-001, ParB domain"/>
    <property type="match status" value="1"/>
</dbReference>
<dbReference type="GO" id="GO:0005694">
    <property type="term" value="C:chromosome"/>
    <property type="evidence" value="ECO:0007669"/>
    <property type="project" value="TreeGrafter"/>
</dbReference>
<gene>
    <name evidence="3" type="ORF">R2APBS1_1949</name>
</gene>
<dbReference type="OrthoDB" id="9150072at2"/>
<evidence type="ECO:0000313" key="4">
    <source>
        <dbReference type="Proteomes" id="UP000011859"/>
    </source>
</evidence>
<dbReference type="SMART" id="SM00470">
    <property type="entry name" value="ParB"/>
    <property type="match status" value="1"/>
</dbReference>
<proteinExistence type="inferred from homology"/>
<accession>M4NG69</accession>
<comment type="similarity">
    <text evidence="1">Belongs to the ParB family.</text>
</comment>
<dbReference type="RefSeq" id="WP_015447797.1">
    <property type="nucleotide sequence ID" value="NC_020541.1"/>
</dbReference>
<dbReference type="SUPFAM" id="SSF109709">
    <property type="entry name" value="KorB DNA-binding domain-like"/>
    <property type="match status" value="1"/>
</dbReference>
<dbReference type="GeneID" id="72428683"/>
<evidence type="ECO:0000256" key="1">
    <source>
        <dbReference type="ARBA" id="ARBA00006295"/>
    </source>
</evidence>
<dbReference type="GO" id="GO:0007059">
    <property type="term" value="P:chromosome segregation"/>
    <property type="evidence" value="ECO:0007669"/>
    <property type="project" value="TreeGrafter"/>
</dbReference>
<dbReference type="KEGG" id="rhd:R2APBS1_1949"/>
<feature type="domain" description="ParB-like N-terminal" evidence="2">
    <location>
        <begin position="84"/>
        <end position="179"/>
    </location>
</feature>
<dbReference type="NCBIfam" id="TIGR00180">
    <property type="entry name" value="parB_part"/>
    <property type="match status" value="1"/>
</dbReference>
<dbReference type="GO" id="GO:0003677">
    <property type="term" value="F:DNA binding"/>
    <property type="evidence" value="ECO:0007669"/>
    <property type="project" value="InterPro"/>
</dbReference>
<dbReference type="Pfam" id="PF02195">
    <property type="entry name" value="ParB_N"/>
    <property type="match status" value="1"/>
</dbReference>
<dbReference type="HOGENOM" id="CLU_066016_0_0_6"/>
<dbReference type="InterPro" id="IPR004437">
    <property type="entry name" value="ParB/RepB/Spo0J"/>
</dbReference>